<evidence type="ECO:0000313" key="6">
    <source>
        <dbReference type="Proteomes" id="UP000193944"/>
    </source>
</evidence>
<keyword evidence="3" id="KW-0175">Coiled coil</keyword>
<keyword evidence="2" id="KW-0677">Repeat</keyword>
<comment type="caution">
    <text evidence="5">The sequence shown here is derived from an EMBL/GenBank/DDBJ whole genome shotgun (WGS) entry which is preliminary data.</text>
</comment>
<evidence type="ECO:0000256" key="1">
    <source>
        <dbReference type="ARBA" id="ARBA00022614"/>
    </source>
</evidence>
<organism evidence="5 6">
    <name type="scientific">Anaeromyces robustus</name>
    <dbReference type="NCBI Taxonomy" id="1754192"/>
    <lineage>
        <taxon>Eukaryota</taxon>
        <taxon>Fungi</taxon>
        <taxon>Fungi incertae sedis</taxon>
        <taxon>Chytridiomycota</taxon>
        <taxon>Chytridiomycota incertae sedis</taxon>
        <taxon>Neocallimastigomycetes</taxon>
        <taxon>Neocallimastigales</taxon>
        <taxon>Neocallimastigaceae</taxon>
        <taxon>Anaeromyces</taxon>
    </lineage>
</organism>
<dbReference type="SMART" id="SM00369">
    <property type="entry name" value="LRR_TYP"/>
    <property type="match status" value="6"/>
</dbReference>
<dbReference type="STRING" id="1754192.A0A1Y1XPM7"/>
<reference evidence="5 6" key="2">
    <citation type="submission" date="2016-08" db="EMBL/GenBank/DDBJ databases">
        <title>Pervasive Adenine N6-methylation of Active Genes in Fungi.</title>
        <authorList>
            <consortium name="DOE Joint Genome Institute"/>
            <person name="Mondo S.J."/>
            <person name="Dannebaum R.O."/>
            <person name="Kuo R.C."/>
            <person name="Labutti K."/>
            <person name="Haridas S."/>
            <person name="Kuo A."/>
            <person name="Salamov A."/>
            <person name="Ahrendt S.R."/>
            <person name="Lipzen A."/>
            <person name="Sullivan W."/>
            <person name="Andreopoulos W.B."/>
            <person name="Clum A."/>
            <person name="Lindquist E."/>
            <person name="Daum C."/>
            <person name="Ramamoorthy G.K."/>
            <person name="Gryganskyi A."/>
            <person name="Culley D."/>
            <person name="Magnuson J.K."/>
            <person name="James T.Y."/>
            <person name="O'Malley M.A."/>
            <person name="Stajich J.E."/>
            <person name="Spatafora J.W."/>
            <person name="Visel A."/>
            <person name="Grigoriev I.V."/>
        </authorList>
    </citation>
    <scope>NUCLEOTIDE SEQUENCE [LARGE SCALE GENOMIC DNA]</scope>
    <source>
        <strain evidence="5 6">S4</strain>
    </source>
</reference>
<dbReference type="OrthoDB" id="1668230at2759"/>
<evidence type="ECO:0000256" key="4">
    <source>
        <dbReference type="SAM" id="MobiDB-lite"/>
    </source>
</evidence>
<dbReference type="PANTHER" id="PTHR48051:SF1">
    <property type="entry name" value="RAS SUPPRESSOR PROTEIN 1"/>
    <property type="match status" value="1"/>
</dbReference>
<evidence type="ECO:0000313" key="5">
    <source>
        <dbReference type="EMBL" id="ORX87700.1"/>
    </source>
</evidence>
<dbReference type="GO" id="GO:0005737">
    <property type="term" value="C:cytoplasm"/>
    <property type="evidence" value="ECO:0007669"/>
    <property type="project" value="TreeGrafter"/>
</dbReference>
<dbReference type="EMBL" id="MCFG01000006">
    <property type="protein sequence ID" value="ORX87700.1"/>
    <property type="molecule type" value="Genomic_DNA"/>
</dbReference>
<keyword evidence="1" id="KW-0433">Leucine-rich repeat</keyword>
<evidence type="ECO:0000256" key="3">
    <source>
        <dbReference type="SAM" id="Coils"/>
    </source>
</evidence>
<dbReference type="PROSITE" id="PS51450">
    <property type="entry name" value="LRR"/>
    <property type="match status" value="3"/>
</dbReference>
<feature type="compositionally biased region" description="Basic and acidic residues" evidence="4">
    <location>
        <begin position="184"/>
        <end position="199"/>
    </location>
</feature>
<accession>A0A1Y1XPM7</accession>
<dbReference type="InterPro" id="IPR050216">
    <property type="entry name" value="LRR_domain-containing"/>
</dbReference>
<dbReference type="Pfam" id="PF13855">
    <property type="entry name" value="LRR_8"/>
    <property type="match status" value="2"/>
</dbReference>
<dbReference type="Gene3D" id="3.80.10.10">
    <property type="entry name" value="Ribonuclease Inhibitor"/>
    <property type="match status" value="1"/>
</dbReference>
<gene>
    <name evidence="5" type="ORF">BCR32DRAFT_264119</name>
</gene>
<dbReference type="AlphaFoldDB" id="A0A1Y1XPM7"/>
<proteinExistence type="predicted"/>
<dbReference type="InterPro" id="IPR003591">
    <property type="entry name" value="Leu-rich_rpt_typical-subtyp"/>
</dbReference>
<protein>
    <submittedName>
        <fullName evidence="5">Outer arm dynein light chain 1</fullName>
    </submittedName>
</protein>
<dbReference type="InterPro" id="IPR001611">
    <property type="entry name" value="Leu-rich_rpt"/>
</dbReference>
<dbReference type="SUPFAM" id="SSF52058">
    <property type="entry name" value="L domain-like"/>
    <property type="match status" value="1"/>
</dbReference>
<dbReference type="Proteomes" id="UP000193944">
    <property type="component" value="Unassembled WGS sequence"/>
</dbReference>
<reference evidence="5 6" key="1">
    <citation type="submission" date="2016-08" db="EMBL/GenBank/DDBJ databases">
        <title>A Parts List for Fungal Cellulosomes Revealed by Comparative Genomics.</title>
        <authorList>
            <consortium name="DOE Joint Genome Institute"/>
            <person name="Haitjema C.H."/>
            <person name="Gilmore S.P."/>
            <person name="Henske J.K."/>
            <person name="Solomon K.V."/>
            <person name="De Groot R."/>
            <person name="Kuo A."/>
            <person name="Mondo S.J."/>
            <person name="Salamov A.A."/>
            <person name="Labutti K."/>
            <person name="Zhao Z."/>
            <person name="Chiniquy J."/>
            <person name="Barry K."/>
            <person name="Brewer H.M."/>
            <person name="Purvine S.O."/>
            <person name="Wright A.T."/>
            <person name="Boxma B."/>
            <person name="Van Alen T."/>
            <person name="Hackstein J.H."/>
            <person name="Baker S.E."/>
            <person name="Grigoriev I.V."/>
            <person name="O'Malley M.A."/>
        </authorList>
    </citation>
    <scope>NUCLEOTIDE SEQUENCE [LARGE SCALE GENOMIC DNA]</scope>
    <source>
        <strain evidence="5 6">S4</strain>
    </source>
</reference>
<dbReference type="PANTHER" id="PTHR48051">
    <property type="match status" value="1"/>
</dbReference>
<feature type="region of interest" description="Disordered" evidence="4">
    <location>
        <begin position="175"/>
        <end position="199"/>
    </location>
</feature>
<name>A0A1Y1XPM7_9FUNG</name>
<keyword evidence="6" id="KW-1185">Reference proteome</keyword>
<sequence length="501" mass="59652">MDTSLVKKKKSRTRHLIKRIKNHHYKKKLMRSDMTLINRNGSTIILNDDLPESFIKKVEDRLNPKSLIEKLNDDMLDTNQKYEQIVQINQTVQKTLNDLIAHQNSSFEDIKRLDDQQIFQEEKLKLQNKIINEQQFIIEELLSRNKDYESRLEKTEKLLYEHEKKFLELQNIINNNYQNNDNDNNNKNRTENRTMNETDNENKNKINLSLGKISSLDTIKEDINPNSLSSLEFKYLIKELLIKMEHCEIKEKECVEQVNQLLDRRRDETKELHHIFEEIQQRVNLFGIKKYDDIINSLEQYKKYIDLPISELIEIEKLDLSKKHIYSLPNGFSLLNNIKYLDLMDNYLKQFPIEITKMENLVEINLSYNDIINIPSEIKNLKNLKKLSISNNSIVSIPKEISYLVNLYSLNFSNNRIRKIPSELFNLKKLKWIFLNNNLIEELPKEIVDDLPELKICYIGNNKLKSIPKEIQNSKKILGLYDNNKNTYSIPNEFFNFKRIL</sequence>
<feature type="coiled-coil region" evidence="3">
    <location>
        <begin position="138"/>
        <end position="165"/>
    </location>
</feature>
<dbReference type="InterPro" id="IPR032675">
    <property type="entry name" value="LRR_dom_sf"/>
</dbReference>
<dbReference type="Pfam" id="PF00560">
    <property type="entry name" value="LRR_1"/>
    <property type="match status" value="1"/>
</dbReference>
<evidence type="ECO:0000256" key="2">
    <source>
        <dbReference type="ARBA" id="ARBA00022737"/>
    </source>
</evidence>